<reference evidence="12 13" key="1">
    <citation type="submission" date="2019-02" db="EMBL/GenBank/DDBJ databases">
        <title>The draft genome of Kosakonia quasisacchari strain WCHKQ120001.</title>
        <authorList>
            <person name="Wang C."/>
            <person name="Feng Y."/>
            <person name="Zong Z."/>
        </authorList>
    </citation>
    <scope>NUCLEOTIDE SEQUENCE [LARGE SCALE GENOMIC DNA]</scope>
    <source>
        <strain evidence="12 13">WCHKQ120001</strain>
    </source>
</reference>
<evidence type="ECO:0000313" key="12">
    <source>
        <dbReference type="EMBL" id="TCC09566.1"/>
    </source>
</evidence>
<keyword evidence="12" id="KW-0969">Cilium</keyword>
<evidence type="ECO:0000256" key="8">
    <source>
        <dbReference type="ARBA" id="ARBA00022927"/>
    </source>
</evidence>
<comment type="similarity">
    <text evidence="2 11">Belongs to the FliJ family.</text>
</comment>
<dbReference type="GO" id="GO:0009288">
    <property type="term" value="C:bacterial-type flagellum"/>
    <property type="evidence" value="ECO:0007669"/>
    <property type="project" value="UniProtKB-UniRule"/>
</dbReference>
<evidence type="ECO:0000256" key="2">
    <source>
        <dbReference type="ARBA" id="ARBA00010004"/>
    </source>
</evidence>
<evidence type="ECO:0000256" key="11">
    <source>
        <dbReference type="PIRNR" id="PIRNR019404"/>
    </source>
</evidence>
<comment type="caution">
    <text evidence="12">The sequence shown here is derived from an EMBL/GenBank/DDBJ whole genome shotgun (WGS) entry which is preliminary data.</text>
</comment>
<dbReference type="GO" id="GO:0071973">
    <property type="term" value="P:bacterial-type flagellum-dependent cell motility"/>
    <property type="evidence" value="ECO:0007669"/>
    <property type="project" value="InterPro"/>
</dbReference>
<dbReference type="Proteomes" id="UP000291793">
    <property type="component" value="Unassembled WGS sequence"/>
</dbReference>
<dbReference type="InterPro" id="IPR018006">
    <property type="entry name" value="Flag_FliJ_proteobac"/>
</dbReference>
<evidence type="ECO:0000256" key="5">
    <source>
        <dbReference type="ARBA" id="ARBA00022475"/>
    </source>
</evidence>
<dbReference type="GO" id="GO:0006935">
    <property type="term" value="P:chemotaxis"/>
    <property type="evidence" value="ECO:0007669"/>
    <property type="project" value="UniProtKB-UniRule"/>
</dbReference>
<protein>
    <recommendedName>
        <fullName evidence="3 11">Flagellar FliJ protein</fullName>
    </recommendedName>
</protein>
<comment type="function">
    <text evidence="11">Flagellar protein that affects chemotactic events.</text>
</comment>
<keyword evidence="5 11" id="KW-1003">Cell membrane</keyword>
<evidence type="ECO:0000256" key="3">
    <source>
        <dbReference type="ARBA" id="ARBA00020392"/>
    </source>
</evidence>
<keyword evidence="10 11" id="KW-1006">Bacterial flagellum protein export</keyword>
<dbReference type="PANTHER" id="PTHR38786:SF1">
    <property type="entry name" value="FLAGELLAR FLIJ PROTEIN"/>
    <property type="match status" value="1"/>
</dbReference>
<keyword evidence="12" id="KW-0966">Cell projection</keyword>
<dbReference type="Pfam" id="PF02050">
    <property type="entry name" value="FliJ"/>
    <property type="match status" value="1"/>
</dbReference>
<keyword evidence="13" id="KW-1185">Reference proteome</keyword>
<dbReference type="GO" id="GO:0044781">
    <property type="term" value="P:bacterial-type flagellum organization"/>
    <property type="evidence" value="ECO:0007669"/>
    <property type="project" value="UniProtKB-KW"/>
</dbReference>
<keyword evidence="7 11" id="KW-1005">Bacterial flagellum biogenesis</keyword>
<keyword evidence="9 11" id="KW-0472">Membrane</keyword>
<dbReference type="AlphaFoldDB" id="A0A4V6N3N1"/>
<keyword evidence="4 11" id="KW-0813">Transport</keyword>
<dbReference type="InterPro" id="IPR053716">
    <property type="entry name" value="Flag_assembly_chemotaxis_eff"/>
</dbReference>
<dbReference type="GO" id="GO:0015031">
    <property type="term" value="P:protein transport"/>
    <property type="evidence" value="ECO:0007669"/>
    <property type="project" value="UniProtKB-UniRule"/>
</dbReference>
<evidence type="ECO:0000256" key="6">
    <source>
        <dbReference type="ARBA" id="ARBA00022500"/>
    </source>
</evidence>
<dbReference type="InterPro" id="IPR012823">
    <property type="entry name" value="Flagell_FliJ"/>
</dbReference>
<dbReference type="OrthoDB" id="6542900at2"/>
<comment type="subcellular location">
    <subcellularLocation>
        <location evidence="1">Cell membrane</location>
        <topology evidence="1">Peripheral membrane protein</topology>
        <orientation evidence="1">Cytoplasmic side</orientation>
    </subcellularLocation>
</comment>
<evidence type="ECO:0000256" key="1">
    <source>
        <dbReference type="ARBA" id="ARBA00004413"/>
    </source>
</evidence>
<evidence type="ECO:0000256" key="10">
    <source>
        <dbReference type="ARBA" id="ARBA00023225"/>
    </source>
</evidence>
<evidence type="ECO:0000256" key="9">
    <source>
        <dbReference type="ARBA" id="ARBA00023136"/>
    </source>
</evidence>
<dbReference type="GO" id="GO:0003774">
    <property type="term" value="F:cytoskeletal motor activity"/>
    <property type="evidence" value="ECO:0007669"/>
    <property type="project" value="UniProtKB-UniRule"/>
</dbReference>
<proteinExistence type="inferred from homology"/>
<dbReference type="Gene3D" id="1.10.287.1700">
    <property type="match status" value="1"/>
</dbReference>
<dbReference type="NCBIfam" id="TIGR02473">
    <property type="entry name" value="flagell_FliJ"/>
    <property type="match status" value="1"/>
</dbReference>
<keyword evidence="6 11" id="KW-0145">Chemotaxis</keyword>
<dbReference type="EMBL" id="SJOP01000007">
    <property type="protein sequence ID" value="TCC09566.1"/>
    <property type="molecule type" value="Genomic_DNA"/>
</dbReference>
<dbReference type="GO" id="GO:0005886">
    <property type="term" value="C:plasma membrane"/>
    <property type="evidence" value="ECO:0007669"/>
    <property type="project" value="UniProtKB-SubCell"/>
</dbReference>
<sequence length="147" mass="17151">MASHNPMDVLRELAEKKLNDTTVRLGSARQAHVQETSRLEQLRTYSQEYRQQMQTTLTQSCVSIMALQTQQRFLTSLDGVVEQQVRRVSASQFAVDNVQDAWKKDKQRLNAFEALKNRAEAQRLLKENRLEQKLMDEFARRASQRNI</sequence>
<accession>A0A4V6N3N1</accession>
<dbReference type="PANTHER" id="PTHR38786">
    <property type="entry name" value="FLAGELLAR FLIJ PROTEIN"/>
    <property type="match status" value="1"/>
</dbReference>
<gene>
    <name evidence="12" type="primary">fliJ</name>
    <name evidence="12" type="ORF">E0L21_09920</name>
</gene>
<keyword evidence="8 11" id="KW-0653">Protein transport</keyword>
<evidence type="ECO:0000256" key="4">
    <source>
        <dbReference type="ARBA" id="ARBA00022448"/>
    </source>
</evidence>
<dbReference type="PRINTS" id="PR01004">
    <property type="entry name" value="FLGFLIJ"/>
</dbReference>
<dbReference type="PIRSF" id="PIRSF019404">
    <property type="entry name" value="FliJ"/>
    <property type="match status" value="1"/>
</dbReference>
<keyword evidence="12" id="KW-0282">Flagellum</keyword>
<dbReference type="RefSeq" id="WP_131408996.1">
    <property type="nucleotide sequence ID" value="NZ_CATKPI010000068.1"/>
</dbReference>
<evidence type="ECO:0000256" key="7">
    <source>
        <dbReference type="ARBA" id="ARBA00022795"/>
    </source>
</evidence>
<evidence type="ECO:0000313" key="13">
    <source>
        <dbReference type="Proteomes" id="UP000291793"/>
    </source>
</evidence>
<dbReference type="InterPro" id="IPR052570">
    <property type="entry name" value="FliJ"/>
</dbReference>
<organism evidence="12 13">
    <name type="scientific">Kosakonia quasisacchari</name>
    <dbReference type="NCBI Taxonomy" id="2529380"/>
    <lineage>
        <taxon>Bacteria</taxon>
        <taxon>Pseudomonadati</taxon>
        <taxon>Pseudomonadota</taxon>
        <taxon>Gammaproteobacteria</taxon>
        <taxon>Enterobacterales</taxon>
        <taxon>Enterobacteriaceae</taxon>
        <taxon>Kosakonia</taxon>
    </lineage>
</organism>
<name>A0A4V6N3N1_9ENTR</name>